<dbReference type="AlphaFoldDB" id="A0A1I7Z5G4"/>
<dbReference type="WBParaSite" id="L893_g23035.t1">
    <property type="protein sequence ID" value="L893_g23035.t1"/>
    <property type="gene ID" value="L893_g23035"/>
</dbReference>
<feature type="compositionally biased region" description="Basic and acidic residues" evidence="1">
    <location>
        <begin position="83"/>
        <end position="96"/>
    </location>
</feature>
<reference evidence="3" key="1">
    <citation type="submission" date="2016-11" db="UniProtKB">
        <authorList>
            <consortium name="WormBaseParasite"/>
        </authorList>
    </citation>
    <scope>IDENTIFICATION</scope>
</reference>
<keyword evidence="2" id="KW-1185">Reference proteome</keyword>
<evidence type="ECO:0000313" key="3">
    <source>
        <dbReference type="WBParaSite" id="L893_g23035.t1"/>
    </source>
</evidence>
<sequence length="140" mass="15123">MFSECSVCTLAVPGRRDLGFPPTSRWTSALLPLVPGPESLARELAASDPSRAAALRAFACGPGAKPFPPTLFAQPCSYAEEAALDKEPPPSKESLRAWRLLRRPPPPPKERRTITVLLLAVVLSALSHSPRRVARKDAFA</sequence>
<accession>A0A1I7Z5G4</accession>
<name>A0A1I7Z5G4_9BILA</name>
<dbReference type="Proteomes" id="UP000095287">
    <property type="component" value="Unplaced"/>
</dbReference>
<evidence type="ECO:0000256" key="1">
    <source>
        <dbReference type="SAM" id="MobiDB-lite"/>
    </source>
</evidence>
<protein>
    <submittedName>
        <fullName evidence="3">Uncharacterized protein</fullName>
    </submittedName>
</protein>
<organism evidence="2 3">
    <name type="scientific">Steinernema glaseri</name>
    <dbReference type="NCBI Taxonomy" id="37863"/>
    <lineage>
        <taxon>Eukaryota</taxon>
        <taxon>Metazoa</taxon>
        <taxon>Ecdysozoa</taxon>
        <taxon>Nematoda</taxon>
        <taxon>Chromadorea</taxon>
        <taxon>Rhabditida</taxon>
        <taxon>Tylenchina</taxon>
        <taxon>Panagrolaimomorpha</taxon>
        <taxon>Strongyloidoidea</taxon>
        <taxon>Steinernematidae</taxon>
        <taxon>Steinernema</taxon>
    </lineage>
</organism>
<evidence type="ECO:0000313" key="2">
    <source>
        <dbReference type="Proteomes" id="UP000095287"/>
    </source>
</evidence>
<proteinExistence type="predicted"/>
<feature type="region of interest" description="Disordered" evidence="1">
    <location>
        <begin position="83"/>
        <end position="108"/>
    </location>
</feature>